<dbReference type="RefSeq" id="WP_025333484.1">
    <property type="nucleotide sequence ID" value="NZ_CP004078.1"/>
</dbReference>
<dbReference type="GO" id="GO:0016787">
    <property type="term" value="F:hydrolase activity"/>
    <property type="evidence" value="ECO:0007669"/>
    <property type="project" value="UniProtKB-KW"/>
</dbReference>
<sequence>MSVFKLNRWVMPLFGVILVCFSAIILLVPGLGRSEERDKVHLGRWQSPRLSSAADSGETAVQTADRTKPAAKSGRTARIAIVRQVQPKLSDVYRSPRHAWEPMLAAEWLSAKAWRRTAQATSLEAPRGGTFKAAAVSIPQSVREARRKAAIGVKAGQSAVNKAAASKLHPPAILYFSRNRLLSREERHQATRSYAVSVEDVLLLERIVMAEAEGEPYKGKVAVANVVLNRLRSANFPDTIKEVIYQKYQFSPVANGRLNRVKPNRESVRAVADALSGVKAVTDDTYYFLSLTLAQDLSVHHSRTFSKKIGNHSFYR</sequence>
<feature type="region of interest" description="Disordered" evidence="1">
    <location>
        <begin position="50"/>
        <end position="73"/>
    </location>
</feature>
<feature type="domain" description="Cell wall hydrolase SleB" evidence="2">
    <location>
        <begin position="214"/>
        <end position="315"/>
    </location>
</feature>
<keyword evidence="4" id="KW-1185">Reference proteome</keyword>
<accession>X4ZEP0</accession>
<organism evidence="3 4">
    <name type="scientific">Paenibacillus sabinae T27</name>
    <dbReference type="NCBI Taxonomy" id="1268072"/>
    <lineage>
        <taxon>Bacteria</taxon>
        <taxon>Bacillati</taxon>
        <taxon>Bacillota</taxon>
        <taxon>Bacilli</taxon>
        <taxon>Bacillales</taxon>
        <taxon>Paenibacillaceae</taxon>
        <taxon>Paenibacillus</taxon>
    </lineage>
</organism>
<dbReference type="eggNOG" id="COG3773">
    <property type="taxonomic scope" value="Bacteria"/>
</dbReference>
<evidence type="ECO:0000256" key="1">
    <source>
        <dbReference type="SAM" id="MobiDB-lite"/>
    </source>
</evidence>
<dbReference type="Proteomes" id="UP000019772">
    <property type="component" value="Chromosome"/>
</dbReference>
<name>X4ZEP0_9BACL</name>
<dbReference type="KEGG" id="psab:PSAB_04905"/>
<evidence type="ECO:0000313" key="4">
    <source>
        <dbReference type="Proteomes" id="UP000019772"/>
    </source>
</evidence>
<dbReference type="InterPro" id="IPR011105">
    <property type="entry name" value="Cell_wall_hydrolase_SleB"/>
</dbReference>
<proteinExistence type="predicted"/>
<dbReference type="Pfam" id="PF07486">
    <property type="entry name" value="Hydrolase_2"/>
    <property type="match status" value="1"/>
</dbReference>
<dbReference type="AlphaFoldDB" id="X4ZEP0"/>
<protein>
    <submittedName>
        <fullName evidence="3">Cell wall hydrolase SleB</fullName>
    </submittedName>
</protein>
<keyword evidence="3" id="KW-0378">Hydrolase</keyword>
<feature type="compositionally biased region" description="Polar residues" evidence="1">
    <location>
        <begin position="50"/>
        <end position="64"/>
    </location>
</feature>
<evidence type="ECO:0000313" key="3">
    <source>
        <dbReference type="EMBL" id="AHV95917.1"/>
    </source>
</evidence>
<dbReference type="STRING" id="1268072.PSAB_04905"/>
<dbReference type="HOGENOM" id="CLU_936410_0_0_9"/>
<dbReference type="InterPro" id="IPR042047">
    <property type="entry name" value="SleB_dom1"/>
</dbReference>
<reference evidence="3 4" key="1">
    <citation type="journal article" date="2014" name="PLoS Genet.">
        <title>Comparative Genomic Analysis of N2-Fixing and Non-N2-Fixing Paenibacillus spp.: Organization, Evolution and Expression of the Nitrogen Fixation Genes.</title>
        <authorList>
            <person name="Xie J.B."/>
            <person name="Du Z."/>
            <person name="Bai L."/>
            <person name="Tian C."/>
            <person name="Zhang Y."/>
            <person name="Xie J.Y."/>
            <person name="Wang T."/>
            <person name="Liu X."/>
            <person name="Chen X."/>
            <person name="Cheng Q."/>
            <person name="Chen S."/>
            <person name="Li J."/>
        </authorList>
    </citation>
    <scope>NUCLEOTIDE SEQUENCE [LARGE SCALE GENOMIC DNA]</scope>
    <source>
        <strain evidence="3 4">T27</strain>
    </source>
</reference>
<gene>
    <name evidence="3" type="ORF">PSAB_04905</name>
</gene>
<evidence type="ECO:0000259" key="2">
    <source>
        <dbReference type="Pfam" id="PF07486"/>
    </source>
</evidence>
<dbReference type="PATRIC" id="fig|1268072.3.peg.1016"/>
<dbReference type="Gene3D" id="1.10.10.2520">
    <property type="entry name" value="Cell wall hydrolase SleB, domain 1"/>
    <property type="match status" value="1"/>
</dbReference>
<dbReference type="EMBL" id="CP004078">
    <property type="protein sequence ID" value="AHV95917.1"/>
    <property type="molecule type" value="Genomic_DNA"/>
</dbReference>